<feature type="transmembrane region" description="Helical" evidence="7">
    <location>
        <begin position="281"/>
        <end position="302"/>
    </location>
</feature>
<evidence type="ECO:0000313" key="10">
    <source>
        <dbReference type="Proteomes" id="UP000001023"/>
    </source>
</evidence>
<evidence type="ECO:0000259" key="8">
    <source>
        <dbReference type="Pfam" id="PF06808"/>
    </source>
</evidence>
<evidence type="ECO:0000256" key="6">
    <source>
        <dbReference type="ARBA" id="ARBA00023136"/>
    </source>
</evidence>
<keyword evidence="7" id="KW-0813">Transport</keyword>
<comment type="function">
    <text evidence="7">Part of the tripartite ATP-independent periplasmic (TRAP) transport system.</text>
</comment>
<dbReference type="GO" id="GO:0022857">
    <property type="term" value="F:transmembrane transporter activity"/>
    <property type="evidence" value="ECO:0007669"/>
    <property type="project" value="UniProtKB-UniRule"/>
</dbReference>
<dbReference type="PANTHER" id="PTHR33362:SF2">
    <property type="entry name" value="TRAP TRANSPORTER LARGE PERMEASE PROTEIN"/>
    <property type="match status" value="1"/>
</dbReference>
<evidence type="ECO:0000256" key="4">
    <source>
        <dbReference type="ARBA" id="ARBA00022692"/>
    </source>
</evidence>
<dbReference type="PaxDb" id="246200-SPO2547"/>
<accession>Q5LQE3</accession>
<dbReference type="NCBIfam" id="TIGR00786">
    <property type="entry name" value="dctM"/>
    <property type="match status" value="1"/>
</dbReference>
<proteinExistence type="inferred from homology"/>
<dbReference type="KEGG" id="sil:SPO2547"/>
<dbReference type="STRING" id="246200.SPO2547"/>
<feature type="transmembrane region" description="Helical" evidence="7">
    <location>
        <begin position="174"/>
        <end position="202"/>
    </location>
</feature>
<comment type="subunit">
    <text evidence="7">The complex comprises the extracytoplasmic solute receptor protein and the two transmembrane proteins.</text>
</comment>
<comment type="similarity">
    <text evidence="7">Belongs to the TRAP transporter large permease family.</text>
</comment>
<feature type="domain" description="TRAP C4-dicarboxylate transport system permease DctM subunit" evidence="8">
    <location>
        <begin position="16"/>
        <end position="423"/>
    </location>
</feature>
<comment type="subcellular location">
    <subcellularLocation>
        <location evidence="1 7">Cell inner membrane</location>
        <topology evidence="1 7">Multi-pass membrane protein</topology>
    </subcellularLocation>
</comment>
<evidence type="ECO:0000313" key="9">
    <source>
        <dbReference type="EMBL" id="AAV95797.1"/>
    </source>
</evidence>
<feature type="transmembrane region" description="Helical" evidence="7">
    <location>
        <begin position="342"/>
        <end position="362"/>
    </location>
</feature>
<organism evidence="9 10">
    <name type="scientific">Ruegeria pomeroyi (strain ATCC 700808 / DSM 15171 / DSS-3)</name>
    <name type="common">Silicibacter pomeroyi</name>
    <dbReference type="NCBI Taxonomy" id="246200"/>
    <lineage>
        <taxon>Bacteria</taxon>
        <taxon>Pseudomonadati</taxon>
        <taxon>Pseudomonadota</taxon>
        <taxon>Alphaproteobacteria</taxon>
        <taxon>Rhodobacterales</taxon>
        <taxon>Roseobacteraceae</taxon>
        <taxon>Ruegeria</taxon>
    </lineage>
</organism>
<sequence>MSKREGRGQMEIVLLVVCFVVLVLLGAPVALAMILMPTTYILLTDAAPLLTVPHQMYEGIAHFPLVAVPFFMLTGELMNGSSVTQRIMRLSRVIVGRMRGGLAQVNIVASMFFAGMNGSAVADTATIGTIMIPDMKRKGYTPAYAAAITAIGSTIGGIIPPSIAMIVLASSVNLSVGALFAGGILPGILIGLLLMLTAWIIAKAKDHERGDEPFTFRAFLSAAWGASLALCVPLILVVGIFGGWFSSVEAGAITALVALILGTVVYRDLDLASFLGALNRTVRMSASVFVIIAAAGPFTWLLARLGALEMLQNWLLGFAETPFFFALMLLGLILLAGMIMDAAANIIVLGPLLVAACETAGYEPVQAALVVVVGFLLGTVTPPVGVCYFTATAIAGCRLEQSAAALLPFLAVEILVLLLMLFLAPLTLFLPALLGFL</sequence>
<dbReference type="eggNOG" id="COG1593">
    <property type="taxonomic scope" value="Bacteria"/>
</dbReference>
<feature type="transmembrane region" description="Helical" evidence="7">
    <location>
        <begin position="60"/>
        <end position="79"/>
    </location>
</feature>
<keyword evidence="2" id="KW-1003">Cell membrane</keyword>
<evidence type="ECO:0000256" key="7">
    <source>
        <dbReference type="RuleBase" id="RU369079"/>
    </source>
</evidence>
<name>Q5LQE3_RUEPO</name>
<reference evidence="9 10" key="2">
    <citation type="journal article" date="2014" name="Stand. Genomic Sci.">
        <title>An updated genome annotation for the model marine bacterium Ruegeria pomeroyi DSS-3.</title>
        <authorList>
            <person name="Rivers A.R."/>
            <person name="Smith C.B."/>
            <person name="Moran M.A."/>
        </authorList>
    </citation>
    <scope>GENOME REANNOTATION</scope>
    <source>
        <strain evidence="10">ATCC 700808 / DSM 15171 / DSS-3</strain>
    </source>
</reference>
<feature type="transmembrane region" description="Helical" evidence="7">
    <location>
        <begin position="368"/>
        <end position="391"/>
    </location>
</feature>
<feature type="transmembrane region" description="Helical" evidence="7">
    <location>
        <begin position="143"/>
        <end position="168"/>
    </location>
</feature>
<evidence type="ECO:0000256" key="3">
    <source>
        <dbReference type="ARBA" id="ARBA00022519"/>
    </source>
</evidence>
<dbReference type="HOGENOM" id="CLU_019824_4_1_5"/>
<dbReference type="GO" id="GO:0005886">
    <property type="term" value="C:plasma membrane"/>
    <property type="evidence" value="ECO:0007669"/>
    <property type="project" value="UniProtKB-SubCell"/>
</dbReference>
<dbReference type="InterPro" id="IPR004681">
    <property type="entry name" value="TRAP_DctM"/>
</dbReference>
<evidence type="ECO:0000256" key="2">
    <source>
        <dbReference type="ARBA" id="ARBA00022475"/>
    </source>
</evidence>
<dbReference type="Proteomes" id="UP000001023">
    <property type="component" value="Chromosome"/>
</dbReference>
<feature type="transmembrane region" description="Helical" evidence="7">
    <location>
        <begin position="12"/>
        <end position="40"/>
    </location>
</feature>
<protein>
    <recommendedName>
        <fullName evidence="7">TRAP transporter large permease protein</fullName>
    </recommendedName>
</protein>
<feature type="transmembrane region" description="Helical" evidence="7">
    <location>
        <begin position="214"/>
        <end position="244"/>
    </location>
</feature>
<keyword evidence="3 7" id="KW-0997">Cell inner membrane</keyword>
<feature type="transmembrane region" description="Helical" evidence="7">
    <location>
        <begin position="250"/>
        <end position="269"/>
    </location>
</feature>
<keyword evidence="6 7" id="KW-0472">Membrane</keyword>
<keyword evidence="5 7" id="KW-1133">Transmembrane helix</keyword>
<dbReference type="Pfam" id="PF06808">
    <property type="entry name" value="DctM"/>
    <property type="match status" value="1"/>
</dbReference>
<dbReference type="AlphaFoldDB" id="Q5LQE3"/>
<feature type="transmembrane region" description="Helical" evidence="7">
    <location>
        <begin position="403"/>
        <end position="434"/>
    </location>
</feature>
<gene>
    <name evidence="9" type="ordered locus">SPO2547</name>
</gene>
<evidence type="ECO:0000256" key="1">
    <source>
        <dbReference type="ARBA" id="ARBA00004429"/>
    </source>
</evidence>
<reference evidence="9 10" key="1">
    <citation type="journal article" date="2004" name="Nature">
        <title>Genome sequence of Silicibacter pomeroyi reveals adaptations to the marine environment.</title>
        <authorList>
            <person name="Moran M.A."/>
            <person name="Buchan A."/>
            <person name="Gonzalez J.M."/>
            <person name="Heidelberg J.F."/>
            <person name="Whitman W.B."/>
            <person name="Kiene R.P."/>
            <person name="Henriksen J.R."/>
            <person name="King G.M."/>
            <person name="Belas R."/>
            <person name="Fuqua C."/>
            <person name="Brinkac L."/>
            <person name="Lewis M."/>
            <person name="Johri S."/>
            <person name="Weaver B."/>
            <person name="Pai G."/>
            <person name="Eisen J.A."/>
            <person name="Rahe E."/>
            <person name="Sheldon W.M."/>
            <person name="Ye W."/>
            <person name="Miller T.R."/>
            <person name="Carlton J."/>
            <person name="Rasko D.A."/>
            <person name="Paulsen I.T."/>
            <person name="Ren Q."/>
            <person name="Daugherty S.C."/>
            <person name="Deboy R.T."/>
            <person name="Dodson R.J."/>
            <person name="Durkin A.S."/>
            <person name="Madupu R."/>
            <person name="Nelson W.C."/>
            <person name="Sullivan S.A."/>
            <person name="Rosovitz M.J."/>
            <person name="Haft D.H."/>
            <person name="Selengut J."/>
            <person name="Ward N."/>
        </authorList>
    </citation>
    <scope>NUCLEOTIDE SEQUENCE [LARGE SCALE GENOMIC DNA]</scope>
    <source>
        <strain evidence="10">ATCC 700808 / DSM 15171 / DSS-3</strain>
    </source>
</reference>
<keyword evidence="10" id="KW-1185">Reference proteome</keyword>
<evidence type="ECO:0000256" key="5">
    <source>
        <dbReference type="ARBA" id="ARBA00022989"/>
    </source>
</evidence>
<dbReference type="EMBL" id="CP000031">
    <property type="protein sequence ID" value="AAV95797.1"/>
    <property type="molecule type" value="Genomic_DNA"/>
</dbReference>
<dbReference type="PANTHER" id="PTHR33362">
    <property type="entry name" value="SIALIC ACID TRAP TRANSPORTER PERMEASE PROTEIN SIAT-RELATED"/>
    <property type="match status" value="1"/>
</dbReference>
<keyword evidence="4 7" id="KW-0812">Transmembrane</keyword>
<dbReference type="InterPro" id="IPR010656">
    <property type="entry name" value="DctM"/>
</dbReference>
<dbReference type="PIRSF" id="PIRSF006066">
    <property type="entry name" value="HI0050"/>
    <property type="match status" value="1"/>
</dbReference>
<feature type="transmembrane region" description="Helical" evidence="7">
    <location>
        <begin position="314"/>
        <end position="335"/>
    </location>
</feature>